<evidence type="ECO:0000256" key="4">
    <source>
        <dbReference type="ARBA" id="ARBA00022989"/>
    </source>
</evidence>
<dbReference type="EMBL" id="QKKF02028001">
    <property type="protein sequence ID" value="RZF35568.1"/>
    <property type="molecule type" value="Genomic_DNA"/>
</dbReference>
<feature type="transmembrane region" description="Helical" evidence="6">
    <location>
        <begin position="134"/>
        <end position="154"/>
    </location>
</feature>
<protein>
    <submittedName>
        <fullName evidence="8">Uncharacterized protein</fullName>
    </submittedName>
</protein>
<evidence type="ECO:0000256" key="6">
    <source>
        <dbReference type="SAM" id="Phobius"/>
    </source>
</evidence>
<dbReference type="GO" id="GO:0140410">
    <property type="term" value="F:monoatomic cation:bicarbonate symporter activity"/>
    <property type="evidence" value="ECO:0007669"/>
    <property type="project" value="TreeGrafter"/>
</dbReference>
<dbReference type="InterPro" id="IPR050799">
    <property type="entry name" value="ZIP_Transporter"/>
</dbReference>
<dbReference type="GO" id="GO:0030003">
    <property type="term" value="P:intracellular monoatomic cation homeostasis"/>
    <property type="evidence" value="ECO:0007669"/>
    <property type="project" value="TreeGrafter"/>
</dbReference>
<dbReference type="PANTHER" id="PTHR12191:SF37">
    <property type="entry name" value="ZINC TRANSPORTER FOI"/>
    <property type="match status" value="1"/>
</dbReference>
<feature type="transmembrane region" description="Helical" evidence="6">
    <location>
        <begin position="379"/>
        <end position="399"/>
    </location>
</feature>
<dbReference type="PANTHER" id="PTHR12191">
    <property type="entry name" value="SOLUTE CARRIER FAMILY 39"/>
    <property type="match status" value="1"/>
</dbReference>
<organism evidence="8 9">
    <name type="scientific">Laodelphax striatellus</name>
    <name type="common">Small brown planthopper</name>
    <name type="synonym">Delphax striatella</name>
    <dbReference type="NCBI Taxonomy" id="195883"/>
    <lineage>
        <taxon>Eukaryota</taxon>
        <taxon>Metazoa</taxon>
        <taxon>Ecdysozoa</taxon>
        <taxon>Arthropoda</taxon>
        <taxon>Hexapoda</taxon>
        <taxon>Insecta</taxon>
        <taxon>Pterygota</taxon>
        <taxon>Neoptera</taxon>
        <taxon>Paraneoptera</taxon>
        <taxon>Hemiptera</taxon>
        <taxon>Auchenorrhyncha</taxon>
        <taxon>Fulgoroidea</taxon>
        <taxon>Delphacidae</taxon>
        <taxon>Criomorphinae</taxon>
        <taxon>Laodelphax</taxon>
    </lineage>
</organism>
<comment type="caution">
    <text evidence="8">The sequence shown here is derived from an EMBL/GenBank/DDBJ whole genome shotgun (WGS) entry which is preliminary data.</text>
</comment>
<dbReference type="InterPro" id="IPR003689">
    <property type="entry name" value="ZIP"/>
</dbReference>
<gene>
    <name evidence="8" type="ORF">LSTR_LSTR005096</name>
</gene>
<evidence type="ECO:0000256" key="7">
    <source>
        <dbReference type="SAM" id="SignalP"/>
    </source>
</evidence>
<dbReference type="InParanoid" id="A0A482WQ18"/>
<keyword evidence="7" id="KW-0732">Signal</keyword>
<name>A0A482WQ18_LAOST</name>
<feature type="chain" id="PRO_5019831934" evidence="7">
    <location>
        <begin position="27"/>
        <end position="411"/>
    </location>
</feature>
<keyword evidence="4 6" id="KW-1133">Transmembrane helix</keyword>
<evidence type="ECO:0000256" key="5">
    <source>
        <dbReference type="ARBA" id="ARBA00023136"/>
    </source>
</evidence>
<evidence type="ECO:0000256" key="1">
    <source>
        <dbReference type="ARBA" id="ARBA00004141"/>
    </source>
</evidence>
<dbReference type="Proteomes" id="UP000291343">
    <property type="component" value="Unassembled WGS sequence"/>
</dbReference>
<feature type="transmembrane region" description="Helical" evidence="6">
    <location>
        <begin position="339"/>
        <end position="359"/>
    </location>
</feature>
<reference evidence="8 9" key="1">
    <citation type="journal article" date="2017" name="Gigascience">
        <title>Genome sequence of the small brown planthopper, Laodelphax striatellus.</title>
        <authorList>
            <person name="Zhu J."/>
            <person name="Jiang F."/>
            <person name="Wang X."/>
            <person name="Yang P."/>
            <person name="Bao Y."/>
            <person name="Zhao W."/>
            <person name="Wang W."/>
            <person name="Lu H."/>
            <person name="Wang Q."/>
            <person name="Cui N."/>
            <person name="Li J."/>
            <person name="Chen X."/>
            <person name="Luo L."/>
            <person name="Yu J."/>
            <person name="Kang L."/>
            <person name="Cui F."/>
        </authorList>
    </citation>
    <scope>NUCLEOTIDE SEQUENCE [LARGE SCALE GENOMIC DNA]</scope>
    <source>
        <strain evidence="8">Lst14</strain>
    </source>
</reference>
<dbReference type="OrthoDB" id="200954at2759"/>
<comment type="similarity">
    <text evidence="2">Belongs to the ZIP transporter (TC 2.A.5) family.</text>
</comment>
<proteinExistence type="inferred from homology"/>
<accession>A0A482WQ18</accession>
<evidence type="ECO:0000256" key="3">
    <source>
        <dbReference type="ARBA" id="ARBA00022692"/>
    </source>
</evidence>
<keyword evidence="5 6" id="KW-0472">Membrane</keyword>
<evidence type="ECO:0000313" key="9">
    <source>
        <dbReference type="Proteomes" id="UP000291343"/>
    </source>
</evidence>
<evidence type="ECO:0000313" key="8">
    <source>
        <dbReference type="EMBL" id="RZF35568.1"/>
    </source>
</evidence>
<evidence type="ECO:0000256" key="2">
    <source>
        <dbReference type="ARBA" id="ARBA00006939"/>
    </source>
</evidence>
<keyword evidence="3 6" id="KW-0812">Transmembrane</keyword>
<feature type="transmembrane region" description="Helical" evidence="6">
    <location>
        <begin position="174"/>
        <end position="194"/>
    </location>
</feature>
<dbReference type="GO" id="GO:0071578">
    <property type="term" value="P:zinc ion import across plasma membrane"/>
    <property type="evidence" value="ECO:0007669"/>
    <property type="project" value="TreeGrafter"/>
</dbReference>
<dbReference type="GO" id="GO:0005886">
    <property type="term" value="C:plasma membrane"/>
    <property type="evidence" value="ECO:0007669"/>
    <property type="project" value="TreeGrafter"/>
</dbReference>
<comment type="subcellular location">
    <subcellularLocation>
        <location evidence="1">Membrane</location>
        <topology evidence="1">Multi-pass membrane protein</topology>
    </subcellularLocation>
</comment>
<dbReference type="AlphaFoldDB" id="A0A482WQ18"/>
<keyword evidence="9" id="KW-1185">Reference proteome</keyword>
<feature type="transmembrane region" description="Helical" evidence="6">
    <location>
        <begin position="313"/>
        <end position="333"/>
    </location>
</feature>
<dbReference type="Pfam" id="PF02535">
    <property type="entry name" value="Zip"/>
    <property type="match status" value="1"/>
</dbReference>
<dbReference type="GO" id="GO:0005385">
    <property type="term" value="F:zinc ion transmembrane transporter activity"/>
    <property type="evidence" value="ECO:0007669"/>
    <property type="project" value="TreeGrafter"/>
</dbReference>
<dbReference type="STRING" id="195883.A0A482WQ18"/>
<feature type="transmembrane region" description="Helical" evidence="6">
    <location>
        <begin position="98"/>
        <end position="122"/>
    </location>
</feature>
<sequence>MSYSSDSTYFLLFLTVVWLAIPAGRPSFQDTCLEVLSRQAEPCHPSNNATFCSIDTQCSQVGVRHTAVRNSCSLLLLPTVQQRQEEIRLELEERPSTLEIWCLGGLAVGLISLSGISGGLLWPLLHSEFHKHMMTVLIGLAVGSLVSTAVFQLIPEGFQLKNCDPDQSYMNTAVYAWFSVWLLFSIEAITKIIFWEKEKKCFNAESGLNGVTEPLKQYELNTLIDPSHQHQHQHTHGSSLTKKKGAVSNVAWMIIFGDGLHNFIDGMSIGAGFSQSIATGFSISLAIACEEFPHELGDFAILIQSGLPLSRALLYNFLSACTAFVGLALGILLGELKDAHCIFAFAGGLFLYVSLTHLIPELQQMLDESLKRGRIFGTLTFFLENLGILSGSTILYFITKYNDSIRISWSE</sequence>
<feature type="signal peptide" evidence="7">
    <location>
        <begin position="1"/>
        <end position="26"/>
    </location>
</feature>